<sequence>MATGLTIERAGTIIGLNLRHLFELHYSAKRTTAFLCPFTAMTGITRQTAHTTLDKLRTDLGATPLGRKNLMFFSRQFRGCTHFAVCFLPGLREK</sequence>
<organism evidence="1 2">
    <name type="scientific">Rhizobium leguminosarum bv. trifolii (strain WSM2304)</name>
    <dbReference type="NCBI Taxonomy" id="395492"/>
    <lineage>
        <taxon>Bacteria</taxon>
        <taxon>Pseudomonadati</taxon>
        <taxon>Pseudomonadota</taxon>
        <taxon>Alphaproteobacteria</taxon>
        <taxon>Hyphomicrobiales</taxon>
        <taxon>Rhizobiaceae</taxon>
        <taxon>Rhizobium/Agrobacterium group</taxon>
        <taxon>Rhizobium</taxon>
    </lineage>
</organism>
<proteinExistence type="predicted"/>
<evidence type="ECO:0000313" key="2">
    <source>
        <dbReference type="Proteomes" id="UP000008330"/>
    </source>
</evidence>
<gene>
    <name evidence="1" type="ordered locus">Rleg2_5206</name>
</gene>
<dbReference type="KEGG" id="rlt:Rleg2_5206"/>
<dbReference type="RefSeq" id="WP_012556080.1">
    <property type="nucleotide sequence ID" value="NC_011368.1"/>
</dbReference>
<dbReference type="Proteomes" id="UP000008330">
    <property type="component" value="Plasmid pRLG201"/>
</dbReference>
<protein>
    <submittedName>
        <fullName evidence="1">Uncharacterized protein</fullName>
    </submittedName>
</protein>
<keyword evidence="2" id="KW-1185">Reference proteome</keyword>
<dbReference type="AlphaFoldDB" id="A0ABF7QVC0"/>
<keyword evidence="1" id="KW-0614">Plasmid</keyword>
<geneLocation type="plasmid" evidence="1 2">
    <name>pRLG201</name>
</geneLocation>
<accession>A0ABF7QVC0</accession>
<name>A0ABF7QVC0_RHILW</name>
<dbReference type="EMBL" id="CP001192">
    <property type="protein sequence ID" value="ACI58403.1"/>
    <property type="molecule type" value="Genomic_DNA"/>
</dbReference>
<evidence type="ECO:0000313" key="1">
    <source>
        <dbReference type="EMBL" id="ACI58403.1"/>
    </source>
</evidence>
<reference evidence="1 2" key="1">
    <citation type="journal article" date="2010" name="Stand. Genomic Sci.">
        <title>Complete genome sequence of Rhizobium leguminosarum bv trifolii strain WSM2304, an effective microsymbiont of the South American clover Trifolium polymorphum.</title>
        <authorList>
            <person name="Reeve W."/>
            <person name="O'Hara G."/>
            <person name="Chain P."/>
            <person name="Ardley J."/>
            <person name="Brau L."/>
            <person name="Nandesena K."/>
            <person name="Tiwari R."/>
            <person name="Malfatti S."/>
            <person name="Kiss H."/>
            <person name="Lapidus A."/>
            <person name="Copeland A."/>
            <person name="Nolan M."/>
            <person name="Land M."/>
            <person name="Ivanova N."/>
            <person name="Mavromatis K."/>
            <person name="Markowitz V."/>
            <person name="Kyrpides N."/>
            <person name="Melino V."/>
            <person name="Denton M."/>
            <person name="Yates R."/>
            <person name="Howieson J."/>
        </authorList>
    </citation>
    <scope>NUCLEOTIDE SEQUENCE [LARGE SCALE GENOMIC DNA]</scope>
    <source>
        <strain evidence="1 2">WSM2304</strain>
    </source>
</reference>